<organism evidence="1 2">
    <name type="scientific">Larkinella rosea</name>
    <dbReference type="NCBI Taxonomy" id="2025312"/>
    <lineage>
        <taxon>Bacteria</taxon>
        <taxon>Pseudomonadati</taxon>
        <taxon>Bacteroidota</taxon>
        <taxon>Cytophagia</taxon>
        <taxon>Cytophagales</taxon>
        <taxon>Spirosomataceae</taxon>
        <taxon>Larkinella</taxon>
    </lineage>
</organism>
<reference evidence="1 2" key="1">
    <citation type="submission" date="2018-11" db="EMBL/GenBank/DDBJ databases">
        <authorList>
            <person name="Zhou Z."/>
            <person name="Wang G."/>
        </authorList>
    </citation>
    <scope>NUCLEOTIDE SEQUENCE [LARGE SCALE GENOMIC DNA]</scope>
    <source>
        <strain evidence="1 2">KCTC52004</strain>
    </source>
</reference>
<evidence type="ECO:0000313" key="1">
    <source>
        <dbReference type="EMBL" id="RRB06808.1"/>
    </source>
</evidence>
<evidence type="ECO:0000313" key="2">
    <source>
        <dbReference type="Proteomes" id="UP000271925"/>
    </source>
</evidence>
<dbReference type="AlphaFoldDB" id="A0A3P1C0N5"/>
<accession>A0A3P1C0N5</accession>
<keyword evidence="2" id="KW-1185">Reference proteome</keyword>
<name>A0A3P1C0N5_9BACT</name>
<gene>
    <name evidence="1" type="ORF">EHT25_03175</name>
</gene>
<protein>
    <submittedName>
        <fullName evidence="1">Uncharacterized protein</fullName>
    </submittedName>
</protein>
<sequence>METNPTNRPELNLSNLLSYPLVEDNDDILFTTENGSIYSVYFTDGSNYLPDASFSTFVLMFGFERKHRVRSRSGFDPRILPTVVKVLYLAFQKQPDLIVVYVCSQANGLQQVRNTLFEKLYQQFKAGYRKLDYNDGESFFSSAIFREANPYAEELEERIQTFIRDK</sequence>
<dbReference type="EMBL" id="RQJO01000007">
    <property type="protein sequence ID" value="RRB06808.1"/>
    <property type="molecule type" value="Genomic_DNA"/>
</dbReference>
<proteinExistence type="predicted"/>
<dbReference type="Proteomes" id="UP000271925">
    <property type="component" value="Unassembled WGS sequence"/>
</dbReference>
<comment type="caution">
    <text evidence="1">The sequence shown here is derived from an EMBL/GenBank/DDBJ whole genome shotgun (WGS) entry which is preliminary data.</text>
</comment>